<name>A0A6G3WN26_9ACTN</name>
<reference evidence="1" key="1">
    <citation type="submission" date="2020-01" db="EMBL/GenBank/DDBJ databases">
        <title>Insect and environment-associated Actinomycetes.</title>
        <authorList>
            <person name="Currrie C."/>
            <person name="Chevrette M."/>
            <person name="Carlson C."/>
            <person name="Stubbendieck R."/>
            <person name="Wendt-Pienkowski E."/>
        </authorList>
    </citation>
    <scope>NUCLEOTIDE SEQUENCE</scope>
    <source>
        <strain evidence="1">SID7499</strain>
    </source>
</reference>
<comment type="caution">
    <text evidence="1">The sequence shown here is derived from an EMBL/GenBank/DDBJ whole genome shotgun (WGS) entry which is preliminary data.</text>
</comment>
<accession>A0A6G3WN26</accession>
<protein>
    <submittedName>
        <fullName evidence="1">Uncharacterized protein</fullName>
    </submittedName>
</protein>
<evidence type="ECO:0000313" key="1">
    <source>
        <dbReference type="EMBL" id="NEE06908.1"/>
    </source>
</evidence>
<dbReference type="EMBL" id="JAAGMN010001114">
    <property type="protein sequence ID" value="NEE06908.1"/>
    <property type="molecule type" value="Genomic_DNA"/>
</dbReference>
<dbReference type="AlphaFoldDB" id="A0A6G3WN26"/>
<sequence length="120" mass="13030">MGIETTVRPLSELGQRYGQTSDNRLTVEAMLDYLPLPAPTVIARPEAVFVTVADVDDLGEWLRELGGRIHRSSAGDGLELWTLLTETPPSRARGRVAVRVSVPVPMGESVMDYIRAAVAA</sequence>
<organism evidence="1">
    <name type="scientific">Streptomyces sp. SID7499</name>
    <dbReference type="NCBI Taxonomy" id="2706086"/>
    <lineage>
        <taxon>Bacteria</taxon>
        <taxon>Bacillati</taxon>
        <taxon>Actinomycetota</taxon>
        <taxon>Actinomycetes</taxon>
        <taxon>Kitasatosporales</taxon>
        <taxon>Streptomycetaceae</taxon>
        <taxon>Streptomyces</taxon>
    </lineage>
</organism>
<gene>
    <name evidence="1" type="ORF">G3M58_10670</name>
</gene>
<proteinExistence type="predicted"/>